<protein>
    <recommendedName>
        <fullName evidence="2">Kazal-like domain-containing protein</fullName>
    </recommendedName>
</protein>
<feature type="region of interest" description="Disordered" evidence="1">
    <location>
        <begin position="104"/>
        <end position="124"/>
    </location>
</feature>
<dbReference type="SMART" id="SM00280">
    <property type="entry name" value="KAZAL"/>
    <property type="match status" value="1"/>
</dbReference>
<evidence type="ECO:0000313" key="4">
    <source>
        <dbReference type="Proteomes" id="UP001497472"/>
    </source>
</evidence>
<keyword evidence="4" id="KW-1185">Reference proteome</keyword>
<dbReference type="InterPro" id="IPR036058">
    <property type="entry name" value="Kazal_dom_sf"/>
</dbReference>
<dbReference type="SUPFAM" id="SSF100895">
    <property type="entry name" value="Kazal-type serine protease inhibitors"/>
    <property type="match status" value="1"/>
</dbReference>
<sequence length="294" mass="33184">MYPTLRVRHLDPCAVRKDFMALSGKVNLLDGTRGTYRQNGKTQVRRLEKSLRESSSNKNTESLVNNLFDSMGTISAFTRFKDNHIIIKGNNNLLKVDGESYDDNEGVELNPQKPPSKPPSQAQPERSWWNLWKFWIILVLVAINPTFHKAAKLKCIYGSNPICGSDGITYNNVCDLQIVRSIYPELRVRHLGSCAIGNQFGASGVIHLIDGSGGRYLRKRPRKNKRYRMSSTDASYEENEFLKEYLFSKLFNSVGTISAFNNFNMEQNSIGTTGNSNLFQISFGKPEETTAKPA</sequence>
<accession>A0AAV1K599</accession>
<dbReference type="Gene3D" id="3.30.60.30">
    <property type="match status" value="1"/>
</dbReference>
<evidence type="ECO:0000256" key="1">
    <source>
        <dbReference type="SAM" id="MobiDB-lite"/>
    </source>
</evidence>
<name>A0AAV1K599_9NEOP</name>
<dbReference type="Pfam" id="PF07648">
    <property type="entry name" value="Kazal_2"/>
    <property type="match status" value="1"/>
</dbReference>
<gene>
    <name evidence="3" type="ORF">LNINA_LOCUS14864</name>
</gene>
<evidence type="ECO:0000313" key="3">
    <source>
        <dbReference type="EMBL" id="CAK1556094.1"/>
    </source>
</evidence>
<dbReference type="InterPro" id="IPR002350">
    <property type="entry name" value="Kazal_dom"/>
</dbReference>
<organism evidence="3 4">
    <name type="scientific">Leptosia nina</name>
    <dbReference type="NCBI Taxonomy" id="320188"/>
    <lineage>
        <taxon>Eukaryota</taxon>
        <taxon>Metazoa</taxon>
        <taxon>Ecdysozoa</taxon>
        <taxon>Arthropoda</taxon>
        <taxon>Hexapoda</taxon>
        <taxon>Insecta</taxon>
        <taxon>Pterygota</taxon>
        <taxon>Neoptera</taxon>
        <taxon>Endopterygota</taxon>
        <taxon>Lepidoptera</taxon>
        <taxon>Glossata</taxon>
        <taxon>Ditrysia</taxon>
        <taxon>Papilionoidea</taxon>
        <taxon>Pieridae</taxon>
        <taxon>Pierinae</taxon>
        <taxon>Leptosia</taxon>
    </lineage>
</organism>
<dbReference type="PROSITE" id="PS51465">
    <property type="entry name" value="KAZAL_2"/>
    <property type="match status" value="1"/>
</dbReference>
<proteinExistence type="predicted"/>
<evidence type="ECO:0000259" key="2">
    <source>
        <dbReference type="PROSITE" id="PS51465"/>
    </source>
</evidence>
<feature type="domain" description="Kazal-like" evidence="2">
    <location>
        <begin position="156"/>
        <end position="196"/>
    </location>
</feature>
<dbReference type="EMBL" id="CAVLEF010000282">
    <property type="protein sequence ID" value="CAK1556094.1"/>
    <property type="molecule type" value="Genomic_DNA"/>
</dbReference>
<comment type="caution">
    <text evidence="3">The sequence shown here is derived from an EMBL/GenBank/DDBJ whole genome shotgun (WGS) entry which is preliminary data.</text>
</comment>
<reference evidence="3 4" key="1">
    <citation type="submission" date="2023-11" db="EMBL/GenBank/DDBJ databases">
        <authorList>
            <person name="Okamura Y."/>
        </authorList>
    </citation>
    <scope>NUCLEOTIDE SEQUENCE [LARGE SCALE GENOMIC DNA]</scope>
</reference>
<dbReference type="CDD" id="cd00104">
    <property type="entry name" value="KAZAL_FS"/>
    <property type="match status" value="1"/>
</dbReference>
<dbReference type="Proteomes" id="UP001497472">
    <property type="component" value="Unassembled WGS sequence"/>
</dbReference>
<dbReference type="AlphaFoldDB" id="A0AAV1K599"/>